<dbReference type="SUPFAM" id="SSF53187">
    <property type="entry name" value="Zn-dependent exopeptidases"/>
    <property type="match status" value="1"/>
</dbReference>
<accession>A0A5C0B3K7</accession>
<dbReference type="AlphaFoldDB" id="A0A5C0B3K7"/>
<dbReference type="KEGG" id="pacr:FXN63_25730"/>
<dbReference type="Gene3D" id="3.40.630.10">
    <property type="entry name" value="Zn peptidases"/>
    <property type="match status" value="1"/>
</dbReference>
<dbReference type="OrthoDB" id="7956186at2"/>
<evidence type="ECO:0000313" key="1">
    <source>
        <dbReference type="EMBL" id="QEI08875.1"/>
    </source>
</evidence>
<evidence type="ECO:0000313" key="2">
    <source>
        <dbReference type="Proteomes" id="UP000325161"/>
    </source>
</evidence>
<protein>
    <submittedName>
        <fullName evidence="1">Peptidase M14</fullName>
    </submittedName>
</protein>
<reference evidence="1 2" key="1">
    <citation type="submission" date="2019-08" db="EMBL/GenBank/DDBJ databases">
        <title>Amphibian skin-associated Pigmentiphaga: genome sequence and occurrence across geography and hosts.</title>
        <authorList>
            <person name="Bletz M.C."/>
            <person name="Bunk B."/>
            <person name="Sproeer C."/>
            <person name="Biwer P."/>
            <person name="Reiter S."/>
            <person name="Rabemananjara F.C.E."/>
            <person name="Schulz S."/>
            <person name="Overmann J."/>
            <person name="Vences M."/>
        </authorList>
    </citation>
    <scope>NUCLEOTIDE SEQUENCE [LARGE SCALE GENOMIC DNA]</scope>
    <source>
        <strain evidence="1 2">Mada1488</strain>
    </source>
</reference>
<name>A0A5C0B3K7_9BURK</name>
<gene>
    <name evidence="1" type="ORF">FXN63_25730</name>
</gene>
<keyword evidence="2" id="KW-1185">Reference proteome</keyword>
<dbReference type="EMBL" id="CP043046">
    <property type="protein sequence ID" value="QEI08875.1"/>
    <property type="molecule type" value="Genomic_DNA"/>
</dbReference>
<sequence>MRVLLDRSFPRSLDALVTNFSAPAYAGAQLQAWLFEGVEARRAAEATLAAHGVKATIRSAYKPLLHAFLEEIDHAGLTAVTVQYPRHDHAIPTRFLLESYPLQSMFADIAWTVVPGPVEHEDRALRYQLDLHYADGRIEKRDVLAPNVRCVDHVGQAQISPAGWVCVSNCADEADIDQAWPTEAEGVFEAVVQAVQTHSWGNEEPFFERMDIRVDMPGMEFMLGYGQEQVSTFEAMHEDLYFALLEVFQQHSARPVGNRGMQPGQIVPDIRRHDGDARVRVEVGSYPAFESMPVDPAVSGDAEAFAAGRDPFEKQDAPLSEMRIAEAMTRIRGEQFSAHSRQGRVVQAVYRKGSGPSVLISAAQHANETSGPVGILRAAQQLDAREDAHFTLIALENPDGYAMHQRLIKTHPHHMHHAARYSALGDDLAYREKAPWFETGARRDAVAMTGAELHINLHGYPSHEWTRPWSGYLPRKFEMWTIPKGFFLVLRHQPGLAEKSRRLVEGVTLRLAEMPGLVEFNARQVAAFEAHAGAHGFEIINGIPCLISESATEPTPISLITEFPDETIYGDAFVFAHTAQMLTVTAAVDVYRSL</sequence>
<proteinExistence type="predicted"/>
<dbReference type="Proteomes" id="UP000325161">
    <property type="component" value="Chromosome"/>
</dbReference>
<dbReference type="RefSeq" id="WP_148818435.1">
    <property type="nucleotide sequence ID" value="NZ_CP043046.1"/>
</dbReference>
<organism evidence="1 2">
    <name type="scientific">Pigmentiphaga aceris</name>
    <dbReference type="NCBI Taxonomy" id="1940612"/>
    <lineage>
        <taxon>Bacteria</taxon>
        <taxon>Pseudomonadati</taxon>
        <taxon>Pseudomonadota</taxon>
        <taxon>Betaproteobacteria</taxon>
        <taxon>Burkholderiales</taxon>
        <taxon>Alcaligenaceae</taxon>
        <taxon>Pigmentiphaga</taxon>
    </lineage>
</organism>